<accession>X0SBH6</accession>
<feature type="compositionally biased region" description="Basic and acidic residues" evidence="1">
    <location>
        <begin position="71"/>
        <end position="87"/>
    </location>
</feature>
<evidence type="ECO:0000256" key="1">
    <source>
        <dbReference type="SAM" id="MobiDB-lite"/>
    </source>
</evidence>
<evidence type="ECO:0000313" key="2">
    <source>
        <dbReference type="EMBL" id="GAF78379.1"/>
    </source>
</evidence>
<sequence length="107" mass="12514">MYFNKMKTKSKAIDKKFPPYLTSHTDQKKLRKYAADEKVLKKVDKVSIIPFIMIGKPKEIQKKNLSWPQAKRRDPKLDPYKDSDKDGTINLLDNRPFNKTMKGGTQK</sequence>
<dbReference type="EMBL" id="BARS01003152">
    <property type="protein sequence ID" value="GAF78379.1"/>
    <property type="molecule type" value="Genomic_DNA"/>
</dbReference>
<protein>
    <submittedName>
        <fullName evidence="2">Uncharacterized protein</fullName>
    </submittedName>
</protein>
<name>X0SBH6_9ZZZZ</name>
<feature type="region of interest" description="Disordered" evidence="1">
    <location>
        <begin position="64"/>
        <end position="107"/>
    </location>
</feature>
<comment type="caution">
    <text evidence="2">The sequence shown here is derived from an EMBL/GenBank/DDBJ whole genome shotgun (WGS) entry which is preliminary data.</text>
</comment>
<reference evidence="2" key="1">
    <citation type="journal article" date="2014" name="Front. Microbiol.">
        <title>High frequency of phylogenetically diverse reductive dehalogenase-homologous genes in deep subseafloor sedimentary metagenomes.</title>
        <authorList>
            <person name="Kawai M."/>
            <person name="Futagami T."/>
            <person name="Toyoda A."/>
            <person name="Takaki Y."/>
            <person name="Nishi S."/>
            <person name="Hori S."/>
            <person name="Arai W."/>
            <person name="Tsubouchi T."/>
            <person name="Morono Y."/>
            <person name="Uchiyama I."/>
            <person name="Ito T."/>
            <person name="Fujiyama A."/>
            <person name="Inagaki F."/>
            <person name="Takami H."/>
        </authorList>
    </citation>
    <scope>NUCLEOTIDE SEQUENCE</scope>
    <source>
        <strain evidence="2">Expedition CK06-06</strain>
    </source>
</reference>
<dbReference type="AlphaFoldDB" id="X0SBH6"/>
<proteinExistence type="predicted"/>
<organism evidence="2">
    <name type="scientific">marine sediment metagenome</name>
    <dbReference type="NCBI Taxonomy" id="412755"/>
    <lineage>
        <taxon>unclassified sequences</taxon>
        <taxon>metagenomes</taxon>
        <taxon>ecological metagenomes</taxon>
    </lineage>
</organism>
<gene>
    <name evidence="2" type="ORF">S01H1_06075</name>
</gene>